<dbReference type="Pfam" id="PF25954">
    <property type="entry name" value="Beta-barrel_RND_2"/>
    <property type="match status" value="1"/>
</dbReference>
<dbReference type="FunFam" id="2.40.30.170:FF:000010">
    <property type="entry name" value="Efflux RND transporter periplasmic adaptor subunit"/>
    <property type="match status" value="1"/>
</dbReference>
<comment type="caution">
    <text evidence="8">The sequence shown here is derived from an EMBL/GenBank/DDBJ whole genome shotgun (WGS) entry which is preliminary data.</text>
</comment>
<keyword evidence="3" id="KW-0813">Transport</keyword>
<reference evidence="9" key="2">
    <citation type="journal article" date="2017" name="Genome Announc.">
        <title>Draft genome sequence of Paludibacter jiangxiensis NM7(T), a propionate-producing fermentative bacterium.</title>
        <authorList>
            <person name="Qiu Y.-L."/>
            <person name="Tourlousse D.M."/>
            <person name="Matsuura N."/>
            <person name="Ohashi A."/>
            <person name="Sekiguchi Y."/>
        </authorList>
    </citation>
    <scope>NUCLEOTIDE SEQUENCE [LARGE SCALE GENOMIC DNA]</scope>
    <source>
        <strain evidence="9">NM7</strain>
    </source>
</reference>
<comment type="subcellular location">
    <subcellularLocation>
        <location evidence="1">Cell envelope</location>
    </subcellularLocation>
</comment>
<evidence type="ECO:0000256" key="2">
    <source>
        <dbReference type="ARBA" id="ARBA00009477"/>
    </source>
</evidence>
<feature type="signal peptide" evidence="4">
    <location>
        <begin position="1"/>
        <end position="20"/>
    </location>
</feature>
<keyword evidence="4" id="KW-0732">Signal</keyword>
<dbReference type="Gene3D" id="2.40.50.100">
    <property type="match status" value="1"/>
</dbReference>
<protein>
    <submittedName>
        <fullName evidence="8">RND family efflux transporter, MFP subunit</fullName>
    </submittedName>
</protein>
<dbReference type="InterPro" id="IPR006143">
    <property type="entry name" value="RND_pump_MFP"/>
</dbReference>
<keyword evidence="9" id="KW-1185">Reference proteome</keyword>
<dbReference type="OrthoDB" id="9798190at2"/>
<feature type="domain" description="CusB-like beta-barrel" evidence="6">
    <location>
        <begin position="186"/>
        <end position="261"/>
    </location>
</feature>
<evidence type="ECO:0000256" key="3">
    <source>
        <dbReference type="ARBA" id="ARBA00022448"/>
    </source>
</evidence>
<sequence>MKKVAYFVLCILTLAGCKQAKTESVADPKIVIAEVQQVSTSGALQYSGTIEPTQTIPLTFQAQGTVLKVLVNAGDPVKAGQLLAVVDKADAQSMYEMTLAKYQQAKDAYDRLKQVHDKGSLPEVKWVEMESNLQQAQSSVALSRNNLKKCNLYAPESGVIGKRNIEPGMNSLGNLNAPIELVKINTVYVKVAVPENEINLIKKGQKATFTVSALDNKEFEGTVTNVGVVADAISRTYEVKITVNNTKLELKPGMVCDVKLNVTANRTIVGVPLQAVDKDNDNRNYVYVVNVAGKTVSKRLVTVGIYQGDFVEILSGVNLGEKVVTGGLHKLSDNSKVTL</sequence>
<name>A0A161LFE2_9BACT</name>
<evidence type="ECO:0000313" key="9">
    <source>
        <dbReference type="Proteomes" id="UP000076586"/>
    </source>
</evidence>
<dbReference type="InterPro" id="IPR058627">
    <property type="entry name" value="MdtA-like_C"/>
</dbReference>
<dbReference type="PANTHER" id="PTHR30469">
    <property type="entry name" value="MULTIDRUG RESISTANCE PROTEIN MDTA"/>
    <property type="match status" value="1"/>
</dbReference>
<dbReference type="EMBL" id="BDCR01000004">
    <property type="protein sequence ID" value="GAT63755.1"/>
    <property type="molecule type" value="Genomic_DNA"/>
</dbReference>
<dbReference type="GO" id="GO:0015562">
    <property type="term" value="F:efflux transmembrane transporter activity"/>
    <property type="evidence" value="ECO:0007669"/>
    <property type="project" value="TreeGrafter"/>
</dbReference>
<evidence type="ECO:0000259" key="6">
    <source>
        <dbReference type="Pfam" id="PF25954"/>
    </source>
</evidence>
<evidence type="ECO:0000256" key="4">
    <source>
        <dbReference type="SAM" id="SignalP"/>
    </source>
</evidence>
<feature type="domain" description="Multidrug resistance protein MdtA-like C-terminal permuted SH3" evidence="7">
    <location>
        <begin position="269"/>
        <end position="329"/>
    </location>
</feature>
<dbReference type="InterPro" id="IPR058625">
    <property type="entry name" value="MdtA-like_BSH"/>
</dbReference>
<dbReference type="PROSITE" id="PS51257">
    <property type="entry name" value="PROKAR_LIPOPROTEIN"/>
    <property type="match status" value="1"/>
</dbReference>
<dbReference type="Gene3D" id="2.40.30.170">
    <property type="match status" value="1"/>
</dbReference>
<organism evidence="8 9">
    <name type="scientific">Paludibacter jiangxiensis</name>
    <dbReference type="NCBI Taxonomy" id="681398"/>
    <lineage>
        <taxon>Bacteria</taxon>
        <taxon>Pseudomonadati</taxon>
        <taxon>Bacteroidota</taxon>
        <taxon>Bacteroidia</taxon>
        <taxon>Bacteroidales</taxon>
        <taxon>Paludibacteraceae</taxon>
        <taxon>Paludibacter</taxon>
    </lineage>
</organism>
<dbReference type="Gene3D" id="2.40.420.20">
    <property type="match status" value="1"/>
</dbReference>
<dbReference type="STRING" id="681398.PJIAN_4296"/>
<gene>
    <name evidence="8" type="ORF">PJIAN_4296</name>
</gene>
<dbReference type="NCBIfam" id="TIGR01730">
    <property type="entry name" value="RND_mfp"/>
    <property type="match status" value="1"/>
</dbReference>
<feature type="chain" id="PRO_5007823803" evidence="4">
    <location>
        <begin position="21"/>
        <end position="339"/>
    </location>
</feature>
<reference evidence="9" key="1">
    <citation type="submission" date="2016-04" db="EMBL/GenBank/DDBJ databases">
        <title>Draft genome sequence of Paludibacter jiangxiensis strain NM7.</title>
        <authorList>
            <person name="Qiu Y."/>
            <person name="Matsuura N."/>
            <person name="Ohashi A."/>
            <person name="Tourlousse M.D."/>
            <person name="Sekiguchi Y."/>
        </authorList>
    </citation>
    <scope>NUCLEOTIDE SEQUENCE [LARGE SCALE GENOMIC DNA]</scope>
    <source>
        <strain evidence="9">NM7</strain>
    </source>
</reference>
<feature type="domain" description="Multidrug resistance protein MdtA-like barrel-sandwich hybrid" evidence="5">
    <location>
        <begin position="58"/>
        <end position="168"/>
    </location>
</feature>
<evidence type="ECO:0000313" key="8">
    <source>
        <dbReference type="EMBL" id="GAT63755.1"/>
    </source>
</evidence>
<dbReference type="GO" id="GO:1990281">
    <property type="term" value="C:efflux pump complex"/>
    <property type="evidence" value="ECO:0007669"/>
    <property type="project" value="TreeGrafter"/>
</dbReference>
<accession>A0A161LFE2</accession>
<proteinExistence type="inferred from homology"/>
<comment type="similarity">
    <text evidence="2">Belongs to the membrane fusion protein (MFP) (TC 8.A.1) family.</text>
</comment>
<dbReference type="AlphaFoldDB" id="A0A161LFE2"/>
<dbReference type="SUPFAM" id="SSF111369">
    <property type="entry name" value="HlyD-like secretion proteins"/>
    <property type="match status" value="1"/>
</dbReference>
<evidence type="ECO:0000256" key="1">
    <source>
        <dbReference type="ARBA" id="ARBA00004196"/>
    </source>
</evidence>
<evidence type="ECO:0000259" key="5">
    <source>
        <dbReference type="Pfam" id="PF25917"/>
    </source>
</evidence>
<dbReference type="InterPro" id="IPR058792">
    <property type="entry name" value="Beta-barrel_RND_2"/>
</dbReference>
<dbReference type="Proteomes" id="UP000076586">
    <property type="component" value="Unassembled WGS sequence"/>
</dbReference>
<dbReference type="Pfam" id="PF25917">
    <property type="entry name" value="BSH_RND"/>
    <property type="match status" value="1"/>
</dbReference>
<dbReference type="RefSeq" id="WP_068705248.1">
    <property type="nucleotide sequence ID" value="NZ_BDCR01000004.1"/>
</dbReference>
<evidence type="ECO:0000259" key="7">
    <source>
        <dbReference type="Pfam" id="PF25967"/>
    </source>
</evidence>
<dbReference type="Pfam" id="PF25967">
    <property type="entry name" value="RND-MFP_C"/>
    <property type="match status" value="1"/>
</dbReference>